<dbReference type="SUPFAM" id="SSF53448">
    <property type="entry name" value="Nucleotide-diphospho-sugar transferases"/>
    <property type="match status" value="1"/>
</dbReference>
<dbReference type="KEGG" id="suls:Sdiek1_1930"/>
<dbReference type="InterPro" id="IPR029044">
    <property type="entry name" value="Nucleotide-diphossugar_trans"/>
</dbReference>
<keyword evidence="3" id="KW-0548">Nucleotidyltransferase</keyword>
<gene>
    <name evidence="3" type="ORF">Sdiek1_1930</name>
</gene>
<organism evidence="3 4">
    <name type="scientific">Sulfurospirillum diekertiae</name>
    <dbReference type="NCBI Taxonomy" id="1854492"/>
    <lineage>
        <taxon>Bacteria</taxon>
        <taxon>Pseudomonadati</taxon>
        <taxon>Campylobacterota</taxon>
        <taxon>Epsilonproteobacteria</taxon>
        <taxon>Campylobacterales</taxon>
        <taxon>Sulfurospirillaceae</taxon>
        <taxon>Sulfurospirillum</taxon>
    </lineage>
</organism>
<dbReference type="GO" id="GO:0061602">
    <property type="term" value="F:molybdenum cofactor cytidylyltransferase activity"/>
    <property type="evidence" value="ECO:0007669"/>
    <property type="project" value="UniProtKB-EC"/>
</dbReference>
<dbReference type="PANTHER" id="PTHR43777">
    <property type="entry name" value="MOLYBDENUM COFACTOR CYTIDYLYLTRANSFERASE"/>
    <property type="match status" value="1"/>
</dbReference>
<dbReference type="InterPro" id="IPR006674">
    <property type="entry name" value="HD_domain"/>
</dbReference>
<evidence type="ECO:0000259" key="2">
    <source>
        <dbReference type="Pfam" id="PF12804"/>
    </source>
</evidence>
<dbReference type="OrthoDB" id="9779263at2"/>
<dbReference type="RefSeq" id="WP_087438888.1">
    <property type="nucleotide sequence ID" value="NZ_CP021416.1"/>
</dbReference>
<dbReference type="AlphaFoldDB" id="A0A1Y0HLU3"/>
<dbReference type="Gene3D" id="1.10.3210.10">
    <property type="entry name" value="Hypothetical protein af1432"/>
    <property type="match status" value="1"/>
</dbReference>
<feature type="domain" description="HD" evidence="1">
    <location>
        <begin position="222"/>
        <end position="313"/>
    </location>
</feature>
<dbReference type="InterPro" id="IPR025877">
    <property type="entry name" value="MobA-like_NTP_Trfase"/>
</dbReference>
<accession>A0A1Y0HLU3</accession>
<dbReference type="Proteomes" id="UP000196005">
    <property type="component" value="Chromosome"/>
</dbReference>
<evidence type="ECO:0000259" key="1">
    <source>
        <dbReference type="Pfam" id="PF01966"/>
    </source>
</evidence>
<dbReference type="Pfam" id="PF01966">
    <property type="entry name" value="HD"/>
    <property type="match status" value="1"/>
</dbReference>
<feature type="domain" description="MobA-like NTP transferase" evidence="2">
    <location>
        <begin position="8"/>
        <end position="166"/>
    </location>
</feature>
<reference evidence="4" key="1">
    <citation type="submission" date="2017-05" db="EMBL/GenBank/DDBJ databases">
        <title>Dechlorination kinetics govern the competition between two new strains of the genus Sulfurospirillum.</title>
        <authorList>
            <person name="Buttet G.F."/>
            <person name="Murray A.M."/>
            <person name="Goris T."/>
            <person name="Burion M."/>
            <person name="Lin B."/>
            <person name="Rolle M."/>
            <person name="Maillard J."/>
        </authorList>
    </citation>
    <scope>NUCLEOTIDE SEQUENCE [LARGE SCALE GENOMIC DNA]</scope>
    <source>
        <strain evidence="4">SL2-1</strain>
    </source>
</reference>
<evidence type="ECO:0000313" key="4">
    <source>
        <dbReference type="Proteomes" id="UP000196005"/>
    </source>
</evidence>
<sequence length="368" mass="41452">MEKSNIAVLIIAAGYSSRMHDFKPLLPFGQITAVERLIQTYQTYGIEHIYVVTGHRQDDIIEALQGYKVHIVYNEDYAKGMFSSIQKGLSAIDETVVAFYMQPVDIPLIKVKTLESLYEAYIHEHKGVLYPTFLGKKGHPPLIDMKYKEKILASDGKGGLKKVLEAFKEDALHVNVSDQSVLMDMDILDDYINLVVYEVMNTPTKEECLAIMLENEVPEPIIRHCEAVEGMVSKVYEGITSFGLNINKQTLSAAALLHDIARQEKNHAFIGAQRLRAMGYEAIGNIIETHMDIDVKDHTPLNANELLFLADKLVCEDEVCGFEKRFEKALKKCEGNDEAQRNITRRLNATKAIISKIENLTGKVFNDG</sequence>
<dbReference type="Pfam" id="PF12804">
    <property type="entry name" value="NTP_transf_3"/>
    <property type="match status" value="1"/>
</dbReference>
<dbReference type="EC" id="2.7.7.76" evidence="3"/>
<keyword evidence="4" id="KW-1185">Reference proteome</keyword>
<dbReference type="SUPFAM" id="SSF109604">
    <property type="entry name" value="HD-domain/PDEase-like"/>
    <property type="match status" value="1"/>
</dbReference>
<dbReference type="NCBIfam" id="NF045665">
    <property type="entry name" value="NTPtran_DVU1551"/>
    <property type="match status" value="1"/>
</dbReference>
<dbReference type="CDD" id="cd04182">
    <property type="entry name" value="GT_2_like_f"/>
    <property type="match status" value="1"/>
</dbReference>
<protein>
    <submittedName>
        <fullName evidence="3">Molybdenum cofactor cytidylyltransferase</fullName>
        <ecNumber evidence="3">2.7.7.76</ecNumber>
    </submittedName>
</protein>
<proteinExistence type="predicted"/>
<dbReference type="EMBL" id="CP021416">
    <property type="protein sequence ID" value="ARU49089.1"/>
    <property type="molecule type" value="Genomic_DNA"/>
</dbReference>
<name>A0A1Y0HLU3_9BACT</name>
<dbReference type="PANTHER" id="PTHR43777:SF1">
    <property type="entry name" value="MOLYBDENUM COFACTOR CYTIDYLYLTRANSFERASE"/>
    <property type="match status" value="1"/>
</dbReference>
<evidence type="ECO:0000313" key="3">
    <source>
        <dbReference type="EMBL" id="ARU49089.1"/>
    </source>
</evidence>
<dbReference type="InterPro" id="IPR054703">
    <property type="entry name" value="Mop-rel"/>
</dbReference>
<keyword evidence="3" id="KW-0808">Transferase</keyword>
<dbReference type="Gene3D" id="3.90.550.10">
    <property type="entry name" value="Spore Coat Polysaccharide Biosynthesis Protein SpsA, Chain A"/>
    <property type="match status" value="1"/>
</dbReference>